<dbReference type="Pfam" id="PF01476">
    <property type="entry name" value="LysM"/>
    <property type="match status" value="1"/>
</dbReference>
<evidence type="ECO:0000313" key="4">
    <source>
        <dbReference type="EMBL" id="KAJ5526185.1"/>
    </source>
</evidence>
<reference evidence="4 5" key="1">
    <citation type="journal article" date="2023" name="IMA Fungus">
        <title>Comparative genomic study of the Penicillium genus elucidates a diverse pangenome and 15 lateral gene transfer events.</title>
        <authorList>
            <person name="Petersen C."/>
            <person name="Sorensen T."/>
            <person name="Nielsen M.R."/>
            <person name="Sondergaard T.E."/>
            <person name="Sorensen J.L."/>
            <person name="Fitzpatrick D.A."/>
            <person name="Frisvad J.C."/>
            <person name="Nielsen K.L."/>
        </authorList>
    </citation>
    <scope>NUCLEOTIDE SEQUENCE [LARGE SCALE GENOMIC DNA]</scope>
    <source>
        <strain evidence="4 5">IBT 35679</strain>
    </source>
</reference>
<dbReference type="SUPFAM" id="SSF54106">
    <property type="entry name" value="LysM domain"/>
    <property type="match status" value="1"/>
</dbReference>
<dbReference type="Proteomes" id="UP001220324">
    <property type="component" value="Unassembled WGS sequence"/>
</dbReference>
<keyword evidence="5" id="KW-1185">Reference proteome</keyword>
<evidence type="ECO:0000259" key="3">
    <source>
        <dbReference type="PROSITE" id="PS51782"/>
    </source>
</evidence>
<dbReference type="Gene3D" id="3.10.350.10">
    <property type="entry name" value="LysM domain"/>
    <property type="match status" value="1"/>
</dbReference>
<feature type="domain" description="LysM" evidence="3">
    <location>
        <begin position="52"/>
        <end position="100"/>
    </location>
</feature>
<dbReference type="PROSITE" id="PS51782">
    <property type="entry name" value="LYSM"/>
    <property type="match status" value="1"/>
</dbReference>
<keyword evidence="2" id="KW-0843">Virulence</keyword>
<dbReference type="InterPro" id="IPR053214">
    <property type="entry name" value="LysM12-like"/>
</dbReference>
<dbReference type="SMART" id="SM00257">
    <property type="entry name" value="LysM"/>
    <property type="match status" value="1"/>
</dbReference>
<gene>
    <name evidence="4" type="ORF">N7494_012835</name>
</gene>
<proteinExistence type="predicted"/>
<name>A0AAD6CP06_9EURO</name>
<dbReference type="CDD" id="cd00118">
    <property type="entry name" value="LysM"/>
    <property type="match status" value="1"/>
</dbReference>
<dbReference type="PANTHER" id="PTHR47700:SF2">
    <property type="entry name" value="CHITINASE"/>
    <property type="match status" value="1"/>
</dbReference>
<comment type="caution">
    <text evidence="4">The sequence shown here is derived from an EMBL/GenBank/DDBJ whole genome shotgun (WGS) entry which is preliminary data.</text>
</comment>
<dbReference type="PANTHER" id="PTHR47700">
    <property type="entry name" value="V CHITINASE, PUTATIVE (AFU_ORTHOLOGUE AFUA_6G13720)-RELATED"/>
    <property type="match status" value="1"/>
</dbReference>
<evidence type="ECO:0000256" key="1">
    <source>
        <dbReference type="ARBA" id="ARBA00022669"/>
    </source>
</evidence>
<dbReference type="EMBL" id="JAQIZZ010000008">
    <property type="protein sequence ID" value="KAJ5526185.1"/>
    <property type="molecule type" value="Genomic_DNA"/>
</dbReference>
<dbReference type="AlphaFoldDB" id="A0AAD6CP06"/>
<dbReference type="InterPro" id="IPR036779">
    <property type="entry name" value="LysM_dom_sf"/>
</dbReference>
<evidence type="ECO:0000313" key="5">
    <source>
        <dbReference type="Proteomes" id="UP001220324"/>
    </source>
</evidence>
<sequence>MKYTLISRFLAFGAILASTATAAYFPGGLLSAEYTSFDKRTIPTADSDGICYTYTVEAGDTCASIAKAFDITVAEIEKHNSDVYAWYGCDDVYQGAFICLSTGSPTMPVALPHAICGPQVPGTVRPANMSKSNLASLKPCASNHCHNLHEIDHHFVEVYKYDIHQVIDFINERERNINQYNFSGLVNRNVVNLNI</sequence>
<keyword evidence="1" id="KW-0147">Chitin-binding</keyword>
<dbReference type="GO" id="GO:0008061">
    <property type="term" value="F:chitin binding"/>
    <property type="evidence" value="ECO:0007669"/>
    <property type="project" value="UniProtKB-KW"/>
</dbReference>
<dbReference type="InterPro" id="IPR018392">
    <property type="entry name" value="LysM"/>
</dbReference>
<organism evidence="4 5">
    <name type="scientific">Penicillium frequentans</name>
    <dbReference type="NCBI Taxonomy" id="3151616"/>
    <lineage>
        <taxon>Eukaryota</taxon>
        <taxon>Fungi</taxon>
        <taxon>Dikarya</taxon>
        <taxon>Ascomycota</taxon>
        <taxon>Pezizomycotina</taxon>
        <taxon>Eurotiomycetes</taxon>
        <taxon>Eurotiomycetidae</taxon>
        <taxon>Eurotiales</taxon>
        <taxon>Aspergillaceae</taxon>
        <taxon>Penicillium</taxon>
    </lineage>
</organism>
<accession>A0AAD6CP06</accession>
<protein>
    <recommendedName>
        <fullName evidence="3">LysM domain-containing protein</fullName>
    </recommendedName>
</protein>
<evidence type="ECO:0000256" key="2">
    <source>
        <dbReference type="ARBA" id="ARBA00023026"/>
    </source>
</evidence>